<comment type="caution">
    <text evidence="3">The sequence shown here is derived from an EMBL/GenBank/DDBJ whole genome shotgun (WGS) entry which is preliminary data.</text>
</comment>
<name>A0A437QMC6_9GAMM</name>
<dbReference type="EMBL" id="SACS01000013">
    <property type="protein sequence ID" value="RVU35688.1"/>
    <property type="molecule type" value="Genomic_DNA"/>
</dbReference>
<proteinExistence type="predicted"/>
<evidence type="ECO:0000313" key="4">
    <source>
        <dbReference type="Proteomes" id="UP000283077"/>
    </source>
</evidence>
<keyword evidence="4" id="KW-1185">Reference proteome</keyword>
<evidence type="ECO:0000259" key="2">
    <source>
        <dbReference type="Pfam" id="PF21247"/>
    </source>
</evidence>
<dbReference type="Pfam" id="PF04326">
    <property type="entry name" value="SLFN_AlbA_2"/>
    <property type="match status" value="1"/>
</dbReference>
<reference evidence="3 4" key="1">
    <citation type="submission" date="2019-01" db="EMBL/GenBank/DDBJ databases">
        <authorList>
            <person name="Chen W.-M."/>
        </authorList>
    </citation>
    <scope>NUCLEOTIDE SEQUENCE [LARGE SCALE GENOMIC DNA]</scope>
    <source>
        <strain evidence="3 4">KYPC3</strain>
    </source>
</reference>
<dbReference type="PANTHER" id="PTHR30595">
    <property type="entry name" value="GLPR-RELATED TRANSCRIPTIONAL REPRESSOR"/>
    <property type="match status" value="1"/>
</dbReference>
<dbReference type="Pfam" id="PF13749">
    <property type="entry name" value="HATPase_c_4"/>
    <property type="match status" value="1"/>
</dbReference>
<dbReference type="InterPro" id="IPR007421">
    <property type="entry name" value="Schlafen_AlbA_2_dom"/>
</dbReference>
<dbReference type="RefSeq" id="WP_127699463.1">
    <property type="nucleotide sequence ID" value="NZ_SACS01000013.1"/>
</dbReference>
<dbReference type="AlphaFoldDB" id="A0A437QMC6"/>
<dbReference type="InterPro" id="IPR038475">
    <property type="entry name" value="RecG_C_sf"/>
</dbReference>
<organism evidence="3 4">
    <name type="scientific">Rheinheimera riviphila</name>
    <dbReference type="NCBI Taxonomy" id="1834037"/>
    <lineage>
        <taxon>Bacteria</taxon>
        <taxon>Pseudomonadati</taxon>
        <taxon>Pseudomonadota</taxon>
        <taxon>Gammaproteobacteria</taxon>
        <taxon>Chromatiales</taxon>
        <taxon>Chromatiaceae</taxon>
        <taxon>Rheinheimera</taxon>
    </lineage>
</organism>
<accession>A0A437QMC6</accession>
<dbReference type="PANTHER" id="PTHR30595:SF6">
    <property type="entry name" value="SCHLAFEN ALBA-2 DOMAIN-CONTAINING PROTEIN"/>
    <property type="match status" value="1"/>
</dbReference>
<feature type="domain" description="Filamentation induced by cAMP protein Fic-like C-terminal" evidence="2">
    <location>
        <begin position="444"/>
        <end position="505"/>
    </location>
</feature>
<feature type="domain" description="Schlafen AlbA-2" evidence="1">
    <location>
        <begin position="19"/>
        <end position="148"/>
    </location>
</feature>
<dbReference type="Proteomes" id="UP000283077">
    <property type="component" value="Unassembled WGS sequence"/>
</dbReference>
<dbReference type="OrthoDB" id="7593619at2"/>
<dbReference type="Pfam" id="PF21247">
    <property type="entry name" value="Fic-like_C"/>
    <property type="match status" value="1"/>
</dbReference>
<evidence type="ECO:0000313" key="3">
    <source>
        <dbReference type="EMBL" id="RVU35688.1"/>
    </source>
</evidence>
<dbReference type="Gene3D" id="3.30.950.30">
    <property type="entry name" value="Schlafen, AAA domain"/>
    <property type="match status" value="1"/>
</dbReference>
<sequence length="522" mass="58755">MNSKLPINLIDLLRQRTVEGERIEYKSGWNPDAIIRTICAFANDFENLGGGYVVIGQDCDANGQPVFPPVGLADNQLDKIQQELLAACQLFQPPYFPVLSIEEVEARKLIVLWAPGGQNRPYKAPEAITANKKTWRYYIRRFSSTVEAKGDAELELLSLAAKVPFDDRYNQTALPDDLSKPLLQAFLHEVNSALAENASMLSVEELARQMNVAGGAAEAARAKNVGLLFFNETPERFFPGVQIDVVWFPEGAGGDRFEEKIFKGPLAQMTREALHYIQRNYLRETVIKHPDRAEATRIWNFPYAAIEEALVNAVYHRSYEEREPIEVRISYDELVILSFPGPDRSIRMADLQVGRAVSRRYRNRRIGEFLKELQMTEGRATGIPKILKEMTTNGSPAPKFETDDDRLSFVIRLPRHPLSLGPVITGWEVTGEVTGEVAGEVTGEVERVLRVMSGEMSRQQIQSALGLKGDDHFRTAYLKPALLAQVIVMTLPDIPRSSKQRYRITDIGQQWLATHLSTDNSL</sequence>
<dbReference type="Gene3D" id="3.30.565.60">
    <property type="match status" value="1"/>
</dbReference>
<gene>
    <name evidence="3" type="ORF">EOE67_12735</name>
</gene>
<protein>
    <submittedName>
        <fullName evidence="3">Transcriptional regulator</fullName>
    </submittedName>
</protein>
<evidence type="ECO:0000259" key="1">
    <source>
        <dbReference type="Pfam" id="PF04326"/>
    </source>
</evidence>
<dbReference type="InterPro" id="IPR038461">
    <property type="entry name" value="Schlafen_AlbA_2_dom_sf"/>
</dbReference>
<dbReference type="InterPro" id="IPR049514">
    <property type="entry name" value="Fic-like_C"/>
</dbReference>